<dbReference type="Proteomes" id="UP000789572">
    <property type="component" value="Unassembled WGS sequence"/>
</dbReference>
<keyword evidence="2" id="KW-1185">Reference proteome</keyword>
<gene>
    <name evidence="1" type="ORF">POCULU_LOCUS10824</name>
</gene>
<feature type="non-terminal residue" evidence="1">
    <location>
        <position position="1"/>
    </location>
</feature>
<comment type="caution">
    <text evidence="1">The sequence shown here is derived from an EMBL/GenBank/DDBJ whole genome shotgun (WGS) entry which is preliminary data.</text>
</comment>
<reference evidence="1" key="1">
    <citation type="submission" date="2021-06" db="EMBL/GenBank/DDBJ databases">
        <authorList>
            <person name="Kallberg Y."/>
            <person name="Tangrot J."/>
            <person name="Rosling A."/>
        </authorList>
    </citation>
    <scope>NUCLEOTIDE SEQUENCE</scope>
    <source>
        <strain evidence="1">IA702</strain>
    </source>
</reference>
<evidence type="ECO:0000313" key="2">
    <source>
        <dbReference type="Proteomes" id="UP000789572"/>
    </source>
</evidence>
<dbReference type="EMBL" id="CAJVPJ010006377">
    <property type="protein sequence ID" value="CAG8668333.1"/>
    <property type="molecule type" value="Genomic_DNA"/>
</dbReference>
<proteinExistence type="predicted"/>
<organism evidence="1 2">
    <name type="scientific">Paraglomus occultum</name>
    <dbReference type="NCBI Taxonomy" id="144539"/>
    <lineage>
        <taxon>Eukaryota</taxon>
        <taxon>Fungi</taxon>
        <taxon>Fungi incertae sedis</taxon>
        <taxon>Mucoromycota</taxon>
        <taxon>Glomeromycotina</taxon>
        <taxon>Glomeromycetes</taxon>
        <taxon>Paraglomerales</taxon>
        <taxon>Paraglomeraceae</taxon>
        <taxon>Paraglomus</taxon>
    </lineage>
</organism>
<name>A0A9N9HE31_9GLOM</name>
<protein>
    <submittedName>
        <fullName evidence="1">6963_t:CDS:1</fullName>
    </submittedName>
</protein>
<dbReference type="AlphaFoldDB" id="A0A9N9HE31"/>
<evidence type="ECO:0000313" key="1">
    <source>
        <dbReference type="EMBL" id="CAG8668333.1"/>
    </source>
</evidence>
<sequence length="76" mass="8100">DPMFSATSSDSQISSDFRFADIVASAVFSRDPIAAIQSTLHVVADGLTYCGYHDSARISDFVGSTITQAIGTYKCD</sequence>
<accession>A0A9N9HE31</accession>